<evidence type="ECO:0000256" key="8">
    <source>
        <dbReference type="ARBA" id="ARBA00047942"/>
    </source>
</evidence>
<comment type="caution">
    <text evidence="11">The sequence shown here is derived from an EMBL/GenBank/DDBJ whole genome shotgun (WGS) entry which is preliminary data.</text>
</comment>
<dbReference type="PANTHER" id="PTHR33841:SF5">
    <property type="entry name" value="DNA METHYLASE (MODIFICATION METHYLASE) (METHYLTRANSFERASE)-RELATED"/>
    <property type="match status" value="1"/>
</dbReference>
<dbReference type="PANTHER" id="PTHR33841">
    <property type="entry name" value="DNA METHYLTRANSFERASE YEEA-RELATED"/>
    <property type="match status" value="1"/>
</dbReference>
<dbReference type="EMBL" id="JANFYT010000014">
    <property type="protein sequence ID" value="MCQ4814340.1"/>
    <property type="molecule type" value="Genomic_DNA"/>
</dbReference>
<dbReference type="Pfam" id="PF07669">
    <property type="entry name" value="Eco57I"/>
    <property type="match status" value="1"/>
</dbReference>
<dbReference type="GO" id="GO:0009307">
    <property type="term" value="P:DNA restriction-modification system"/>
    <property type="evidence" value="ECO:0007669"/>
    <property type="project" value="UniProtKB-KW"/>
</dbReference>
<evidence type="ECO:0000256" key="3">
    <source>
        <dbReference type="ARBA" id="ARBA00022603"/>
    </source>
</evidence>
<dbReference type="InterPro" id="IPR011639">
    <property type="entry name" value="MethylTrfase_TaqI-like_dom"/>
</dbReference>
<reference evidence="11 12" key="1">
    <citation type="submission" date="2022-06" db="EMBL/GenBank/DDBJ databases">
        <title>Isolation of gut microbiota from human fecal samples.</title>
        <authorList>
            <person name="Pamer E.G."/>
            <person name="Barat B."/>
            <person name="Waligurski E."/>
            <person name="Medina S."/>
            <person name="Paddock L."/>
            <person name="Mostad J."/>
        </authorList>
    </citation>
    <scope>NUCLEOTIDE SEQUENCE [LARGE SCALE GENOMIC DNA]</scope>
    <source>
        <strain evidence="11 12">DFI.9.90</strain>
    </source>
</reference>
<dbReference type="RefSeq" id="WP_008711765.1">
    <property type="nucleotide sequence ID" value="NZ_CABKQM010000008.1"/>
</dbReference>
<evidence type="ECO:0000259" key="10">
    <source>
        <dbReference type="Pfam" id="PF12950"/>
    </source>
</evidence>
<keyword evidence="4" id="KW-0808">Transferase</keyword>
<dbReference type="InterPro" id="IPR029063">
    <property type="entry name" value="SAM-dependent_MTases_sf"/>
</dbReference>
<evidence type="ECO:0000256" key="5">
    <source>
        <dbReference type="ARBA" id="ARBA00022691"/>
    </source>
</evidence>
<evidence type="ECO:0000256" key="6">
    <source>
        <dbReference type="ARBA" id="ARBA00022747"/>
    </source>
</evidence>
<dbReference type="GO" id="GO:0003677">
    <property type="term" value="F:DNA binding"/>
    <property type="evidence" value="ECO:0007669"/>
    <property type="project" value="UniProtKB-KW"/>
</dbReference>
<protein>
    <recommendedName>
        <fullName evidence="2">site-specific DNA-methyltransferase (adenine-specific)</fullName>
        <ecNumber evidence="2">2.1.1.72</ecNumber>
    </recommendedName>
</protein>
<evidence type="ECO:0000313" key="12">
    <source>
        <dbReference type="Proteomes" id="UP001205919"/>
    </source>
</evidence>
<evidence type="ECO:0000313" key="11">
    <source>
        <dbReference type="EMBL" id="MCQ4814340.1"/>
    </source>
</evidence>
<dbReference type="EC" id="2.1.1.72" evidence="2"/>
<keyword evidence="7" id="KW-0238">DNA-binding</keyword>
<evidence type="ECO:0000256" key="4">
    <source>
        <dbReference type="ARBA" id="ARBA00022679"/>
    </source>
</evidence>
<dbReference type="AlphaFoldDB" id="A0AAW5K0K1"/>
<accession>A0AAW5K0K1</accession>
<keyword evidence="6" id="KW-0680">Restriction system</keyword>
<dbReference type="InterPro" id="IPR025931">
    <property type="entry name" value="TaqI_C"/>
</dbReference>
<evidence type="ECO:0000256" key="1">
    <source>
        <dbReference type="ARBA" id="ARBA00006594"/>
    </source>
</evidence>
<name>A0AAW5K0K1_9BACT</name>
<dbReference type="Gene3D" id="3.40.50.150">
    <property type="entry name" value="Vaccinia Virus protein VP39"/>
    <property type="match status" value="1"/>
</dbReference>
<feature type="domain" description="TaqI-like C-terminal specificity" evidence="10">
    <location>
        <begin position="502"/>
        <end position="658"/>
    </location>
</feature>
<keyword evidence="3 11" id="KW-0489">Methyltransferase</keyword>
<dbReference type="GO" id="GO:0009007">
    <property type="term" value="F:site-specific DNA-methyltransferase (adenine-specific) activity"/>
    <property type="evidence" value="ECO:0007669"/>
    <property type="project" value="UniProtKB-EC"/>
</dbReference>
<evidence type="ECO:0000256" key="7">
    <source>
        <dbReference type="ARBA" id="ARBA00023125"/>
    </source>
</evidence>
<dbReference type="Proteomes" id="UP001205919">
    <property type="component" value="Unassembled WGS sequence"/>
</dbReference>
<evidence type="ECO:0000259" key="9">
    <source>
        <dbReference type="Pfam" id="PF07669"/>
    </source>
</evidence>
<organism evidence="11 12">
    <name type="scientific">Cloacibacillus evryensis</name>
    <dbReference type="NCBI Taxonomy" id="508460"/>
    <lineage>
        <taxon>Bacteria</taxon>
        <taxon>Thermotogati</taxon>
        <taxon>Synergistota</taxon>
        <taxon>Synergistia</taxon>
        <taxon>Synergistales</taxon>
        <taxon>Synergistaceae</taxon>
        <taxon>Cloacibacillus</taxon>
    </lineage>
</organism>
<comment type="catalytic activity">
    <reaction evidence="8">
        <text>a 2'-deoxyadenosine in DNA + S-adenosyl-L-methionine = an N(6)-methyl-2'-deoxyadenosine in DNA + S-adenosyl-L-homocysteine + H(+)</text>
        <dbReference type="Rhea" id="RHEA:15197"/>
        <dbReference type="Rhea" id="RHEA-COMP:12418"/>
        <dbReference type="Rhea" id="RHEA-COMP:12419"/>
        <dbReference type="ChEBI" id="CHEBI:15378"/>
        <dbReference type="ChEBI" id="CHEBI:57856"/>
        <dbReference type="ChEBI" id="CHEBI:59789"/>
        <dbReference type="ChEBI" id="CHEBI:90615"/>
        <dbReference type="ChEBI" id="CHEBI:90616"/>
        <dbReference type="EC" id="2.1.1.72"/>
    </reaction>
</comment>
<keyword evidence="12" id="KW-1185">Reference proteome</keyword>
<dbReference type="InterPro" id="IPR050953">
    <property type="entry name" value="N4_N6_ade-DNA_methylase"/>
</dbReference>
<dbReference type="GO" id="GO:0032259">
    <property type="term" value="P:methylation"/>
    <property type="evidence" value="ECO:0007669"/>
    <property type="project" value="UniProtKB-KW"/>
</dbReference>
<proteinExistence type="inferred from homology"/>
<feature type="domain" description="Type II methyltransferase M.TaqI-like" evidence="9">
    <location>
        <begin position="286"/>
        <end position="377"/>
    </location>
</feature>
<dbReference type="Pfam" id="PF12950">
    <property type="entry name" value="TaqI_C"/>
    <property type="match status" value="1"/>
</dbReference>
<sequence length="729" mass="81956">MLKGGDSSVIQRALLKEEFDADRFIGGMDTMFPNISTAEKWIRSGIHIPQEFKNTISSYRLLGRHTPALGQGKIDFLQIKLVPGMQLSFSEKKCVKFLLNYMETGGADAVFAAVTSAGGKGYISLFAESPAVRGIMIPEDILEYISTEAIKNYLYKSCRLAPAALEGYFSERCIIFDDTVIERDAKKIDAALASIRFCDIAAAGGELVGAFMKKLVEVRLRLGKYFAGNLPRTEERFAREFIENSLFVTDCGAAALDILKAELKLKYPDVCICDSHFVWGSVLIDNIFTDVKFDLIITNPPHLRSEQFSSIKELLAGYSSSRFNADIYCYYVEKAVAMLSAIGSAVFLISNKWMRSDYGAGLRDFFKYHNPTVIADLGKVPLLKGTVMPLSVVSVLKEPAGGVRFIDASARPKDTPLPEYAEECARPLAGCEFSAASWSFPHGEISALVAKIRERGTPLSQCTDNKIYRGILTGLNEAFVIGPEMAEMIVAEEPASAEFIVPFYSGREIKRYYLPPVKKYLIFMPKGCTDRKRELSDGYLWFAQNHPRLASHLALYEEKASKRRDSGDYWWELRPCRYYDVFKRPKIILPVICKRISAVLEHGRAYTNDKSCIIDSDDYFLLALLNSRLMGFIFRSVSAPLLNDYFEMRPSTLAELPIRGMIPANAAQQRLRTEIFAFGEKLSRLYELNPPTKYGRKDAETLQTEKELNKAVYRLYGLTPPEINIVENN</sequence>
<dbReference type="SUPFAM" id="SSF53335">
    <property type="entry name" value="S-adenosyl-L-methionine-dependent methyltransferases"/>
    <property type="match status" value="1"/>
</dbReference>
<comment type="similarity">
    <text evidence="1">Belongs to the N(4)/N(6)-methyltransferase family.</text>
</comment>
<evidence type="ECO:0000256" key="2">
    <source>
        <dbReference type="ARBA" id="ARBA00011900"/>
    </source>
</evidence>
<gene>
    <name evidence="11" type="ORF">NE630_07835</name>
</gene>
<keyword evidence="5" id="KW-0949">S-adenosyl-L-methionine</keyword>